<keyword evidence="2" id="KW-0472">Membrane</keyword>
<keyword evidence="2" id="KW-0812">Transmembrane</keyword>
<organism evidence="3 4">
    <name type="scientific">Sphaerosporella brunnea</name>
    <dbReference type="NCBI Taxonomy" id="1250544"/>
    <lineage>
        <taxon>Eukaryota</taxon>
        <taxon>Fungi</taxon>
        <taxon>Dikarya</taxon>
        <taxon>Ascomycota</taxon>
        <taxon>Pezizomycotina</taxon>
        <taxon>Pezizomycetes</taxon>
        <taxon>Pezizales</taxon>
        <taxon>Pyronemataceae</taxon>
        <taxon>Sphaerosporella</taxon>
    </lineage>
</organism>
<dbReference type="EMBL" id="VXIS01000079">
    <property type="protein sequence ID" value="KAA8907455.1"/>
    <property type="molecule type" value="Genomic_DNA"/>
</dbReference>
<evidence type="ECO:0000313" key="4">
    <source>
        <dbReference type="Proteomes" id="UP000326924"/>
    </source>
</evidence>
<proteinExistence type="predicted"/>
<feature type="compositionally biased region" description="Low complexity" evidence="1">
    <location>
        <begin position="362"/>
        <end position="373"/>
    </location>
</feature>
<protein>
    <submittedName>
        <fullName evidence="3">Uncharacterized protein</fullName>
    </submittedName>
</protein>
<feature type="region of interest" description="Disordered" evidence="1">
    <location>
        <begin position="89"/>
        <end position="115"/>
    </location>
</feature>
<dbReference type="InParanoid" id="A0A5J5EXW7"/>
<evidence type="ECO:0000256" key="2">
    <source>
        <dbReference type="SAM" id="Phobius"/>
    </source>
</evidence>
<dbReference type="AlphaFoldDB" id="A0A5J5EXW7"/>
<feature type="compositionally biased region" description="Polar residues" evidence="1">
    <location>
        <begin position="95"/>
        <end position="107"/>
    </location>
</feature>
<feature type="region of interest" description="Disordered" evidence="1">
    <location>
        <begin position="269"/>
        <end position="295"/>
    </location>
</feature>
<comment type="caution">
    <text evidence="3">The sequence shown here is derived from an EMBL/GenBank/DDBJ whole genome shotgun (WGS) entry which is preliminary data.</text>
</comment>
<accession>A0A5J5EXW7</accession>
<reference evidence="3 4" key="1">
    <citation type="submission" date="2019-09" db="EMBL/GenBank/DDBJ databases">
        <title>Draft genome of the ectomycorrhizal ascomycete Sphaerosporella brunnea.</title>
        <authorList>
            <consortium name="DOE Joint Genome Institute"/>
            <person name="Benucci G.M."/>
            <person name="Marozzi G."/>
            <person name="Antonielli L."/>
            <person name="Sanchez S."/>
            <person name="Marco P."/>
            <person name="Wang X."/>
            <person name="Falini L.B."/>
            <person name="Barry K."/>
            <person name="Haridas S."/>
            <person name="Lipzen A."/>
            <person name="Labutti K."/>
            <person name="Grigoriev I.V."/>
            <person name="Murat C."/>
            <person name="Martin F."/>
            <person name="Albertini E."/>
            <person name="Donnini D."/>
            <person name="Bonito G."/>
        </authorList>
    </citation>
    <scope>NUCLEOTIDE SEQUENCE [LARGE SCALE GENOMIC DNA]</scope>
    <source>
        <strain evidence="3 4">Sb_GMNB300</strain>
    </source>
</reference>
<evidence type="ECO:0000313" key="3">
    <source>
        <dbReference type="EMBL" id="KAA8907455.1"/>
    </source>
</evidence>
<feature type="transmembrane region" description="Helical" evidence="2">
    <location>
        <begin position="12"/>
        <end position="37"/>
    </location>
</feature>
<sequence>MAAGKWFGSRNVFLTYGVTLGVLFVLVLTFAVAKLWLRKRREALITAQLLAKAAEEEEALVQQGITRVERVEGEADLFGIRALERGFTGGVPQARPSTDTLGRRTTPSPLPEDGMYMSMQRIPYGRDPSNPLFSRETSPISLNEQISSASGSTERATSPSSLPPPRHLFPASSASRTTLLQAATLVPTRPPPGTQLNLPQYTGEEQHLRVPVIPNSGFVSGYKLRKMARNHTVAFQAQPPPPESQANIQNLDLRESNAALQESGNENMVPHSEQTMVSPSPPPGNTYVRPYSWGLGSENTQRRPYSWQTESLNPQEEVLTVIDPLARNAEENISDLSQPAPVHVPEPGTIRIVIRSPEDPGSSSASTSSYSCSIDSEDGDIGVTGARLGPAAYTSLIRGSSLSLGEFYDSYYSENGTPRIYPDTSDDEEVKTDTTHKPEPYTQGHKRNWSRMPSRLS</sequence>
<feature type="compositionally biased region" description="Polar residues" evidence="1">
    <location>
        <begin position="269"/>
        <end position="278"/>
    </location>
</feature>
<feature type="region of interest" description="Disordered" evidence="1">
    <location>
        <begin position="413"/>
        <end position="457"/>
    </location>
</feature>
<feature type="region of interest" description="Disordered" evidence="1">
    <location>
        <begin position="354"/>
        <end position="373"/>
    </location>
</feature>
<dbReference type="OrthoDB" id="5361354at2759"/>
<evidence type="ECO:0000256" key="1">
    <source>
        <dbReference type="SAM" id="MobiDB-lite"/>
    </source>
</evidence>
<feature type="region of interest" description="Disordered" evidence="1">
    <location>
        <begin position="144"/>
        <end position="171"/>
    </location>
</feature>
<dbReference type="Proteomes" id="UP000326924">
    <property type="component" value="Unassembled WGS sequence"/>
</dbReference>
<gene>
    <name evidence="3" type="ORF">FN846DRAFT_918868</name>
</gene>
<feature type="compositionally biased region" description="Polar residues" evidence="1">
    <location>
        <begin position="144"/>
        <end position="160"/>
    </location>
</feature>
<name>A0A5J5EXW7_9PEZI</name>
<keyword evidence="2" id="KW-1133">Transmembrane helix</keyword>
<keyword evidence="4" id="KW-1185">Reference proteome</keyword>